<keyword evidence="2" id="KW-1185">Reference proteome</keyword>
<dbReference type="Proteomes" id="UP001293254">
    <property type="component" value="Unassembled WGS sequence"/>
</dbReference>
<organism evidence="1 2">
    <name type="scientific">Sesamum alatum</name>
    <dbReference type="NCBI Taxonomy" id="300844"/>
    <lineage>
        <taxon>Eukaryota</taxon>
        <taxon>Viridiplantae</taxon>
        <taxon>Streptophyta</taxon>
        <taxon>Embryophyta</taxon>
        <taxon>Tracheophyta</taxon>
        <taxon>Spermatophyta</taxon>
        <taxon>Magnoliopsida</taxon>
        <taxon>eudicotyledons</taxon>
        <taxon>Gunneridae</taxon>
        <taxon>Pentapetalae</taxon>
        <taxon>asterids</taxon>
        <taxon>lamiids</taxon>
        <taxon>Lamiales</taxon>
        <taxon>Pedaliaceae</taxon>
        <taxon>Sesamum</taxon>
    </lineage>
</organism>
<dbReference type="EMBL" id="JACGWO010000008">
    <property type="protein sequence ID" value="KAK4421630.1"/>
    <property type="molecule type" value="Genomic_DNA"/>
</dbReference>
<accession>A0AAE1Y0T4</accession>
<reference evidence="1" key="2">
    <citation type="journal article" date="2024" name="Plant">
        <title>Genomic evolution and insights into agronomic trait innovations of Sesamum species.</title>
        <authorList>
            <person name="Miao H."/>
            <person name="Wang L."/>
            <person name="Qu L."/>
            <person name="Liu H."/>
            <person name="Sun Y."/>
            <person name="Le M."/>
            <person name="Wang Q."/>
            <person name="Wei S."/>
            <person name="Zheng Y."/>
            <person name="Lin W."/>
            <person name="Duan Y."/>
            <person name="Cao H."/>
            <person name="Xiong S."/>
            <person name="Wang X."/>
            <person name="Wei L."/>
            <person name="Li C."/>
            <person name="Ma Q."/>
            <person name="Ju M."/>
            <person name="Zhao R."/>
            <person name="Li G."/>
            <person name="Mu C."/>
            <person name="Tian Q."/>
            <person name="Mei H."/>
            <person name="Zhang T."/>
            <person name="Gao T."/>
            <person name="Zhang H."/>
        </authorList>
    </citation>
    <scope>NUCLEOTIDE SEQUENCE</scope>
    <source>
        <strain evidence="1">3651</strain>
    </source>
</reference>
<evidence type="ECO:0000313" key="2">
    <source>
        <dbReference type="Proteomes" id="UP001293254"/>
    </source>
</evidence>
<sequence length="176" mass="19354">MRSNSTSGRRCSAFMASGSNGLHGVEFSLSHVYGTRDRRLLSHEAMKFEAFSTEVQACLTPQSVKRGVVIFGEFDRSYWSGTEEGHVDQGESRRGIGHGCCSCNKYRVVAGNVPLRFTARDVALEIASVECKITLAESRNFPDRTGGYVSLKEAGSRGPGYVSRIAHRRWSKGGRL</sequence>
<proteinExistence type="predicted"/>
<reference evidence="1" key="1">
    <citation type="submission" date="2020-06" db="EMBL/GenBank/DDBJ databases">
        <authorList>
            <person name="Li T."/>
            <person name="Hu X."/>
            <person name="Zhang T."/>
            <person name="Song X."/>
            <person name="Zhang H."/>
            <person name="Dai N."/>
            <person name="Sheng W."/>
            <person name="Hou X."/>
            <person name="Wei L."/>
        </authorList>
    </citation>
    <scope>NUCLEOTIDE SEQUENCE</scope>
    <source>
        <strain evidence="1">3651</strain>
        <tissue evidence="1">Leaf</tissue>
    </source>
</reference>
<protein>
    <submittedName>
        <fullName evidence="1">Uncharacterized protein</fullName>
    </submittedName>
</protein>
<dbReference type="AlphaFoldDB" id="A0AAE1Y0T4"/>
<evidence type="ECO:0000313" key="1">
    <source>
        <dbReference type="EMBL" id="KAK4421630.1"/>
    </source>
</evidence>
<gene>
    <name evidence="1" type="ORF">Salat_2113600</name>
</gene>
<comment type="caution">
    <text evidence="1">The sequence shown here is derived from an EMBL/GenBank/DDBJ whole genome shotgun (WGS) entry which is preliminary data.</text>
</comment>
<name>A0AAE1Y0T4_9LAMI</name>